<sequence>MNPGLTSYRFFAFFAVFLFHYGVFEFGYMGVHAFFVLSGFLLTPILLEMKSNLSTRRYYINFYGRRALRIFPLYFSYLALISIVAYVAINIFDYDLNDRLGRTLEQLVYAATYTYNFFTISSAYEQTQTLTHFWSLAVEEQFYLIWPLLLMVVPKEKVKTVLLAIIALGPVIRGIAAVVAVQWPDIFNKYDMTAYTFTFSNFDAFAIGGLFAVYIQQIEWRWIIALAVVTFMIGIGSEYLMGEGIKVTALGFKPFMSDSYKYIWGFSLFSILFACLLVKIKNREVLPQILEHKVLVYLGSISYGLYVYHFPIMYFLKHELQSIPGMVNLGLIFFISILVASLSYELLEKRFLAKKDILFHR</sequence>
<feature type="transmembrane region" description="Helical" evidence="1">
    <location>
        <begin position="262"/>
        <end position="282"/>
    </location>
</feature>
<evidence type="ECO:0000313" key="4">
    <source>
        <dbReference type="Proteomes" id="UP000315439"/>
    </source>
</evidence>
<keyword evidence="1" id="KW-0812">Transmembrane</keyword>
<keyword evidence="3" id="KW-0012">Acyltransferase</keyword>
<dbReference type="RefSeq" id="WP_142892400.1">
    <property type="nucleotide sequence ID" value="NZ_ML660161.1"/>
</dbReference>
<feature type="transmembrane region" description="Helical" evidence="1">
    <location>
        <begin position="222"/>
        <end position="242"/>
    </location>
</feature>
<evidence type="ECO:0000313" key="3">
    <source>
        <dbReference type="EMBL" id="TQV88915.1"/>
    </source>
</evidence>
<dbReference type="InterPro" id="IPR002656">
    <property type="entry name" value="Acyl_transf_3_dom"/>
</dbReference>
<dbReference type="Pfam" id="PF01757">
    <property type="entry name" value="Acyl_transf_3"/>
    <property type="match status" value="1"/>
</dbReference>
<feature type="transmembrane region" description="Helical" evidence="1">
    <location>
        <begin position="70"/>
        <end position="92"/>
    </location>
</feature>
<comment type="caution">
    <text evidence="3">The sequence shown here is derived from an EMBL/GenBank/DDBJ whole genome shotgun (WGS) entry which is preliminary data.</text>
</comment>
<feature type="transmembrane region" description="Helical" evidence="1">
    <location>
        <begin position="160"/>
        <end position="183"/>
    </location>
</feature>
<proteinExistence type="predicted"/>
<feature type="transmembrane region" description="Helical" evidence="1">
    <location>
        <begin position="326"/>
        <end position="347"/>
    </location>
</feature>
<feature type="domain" description="Acyltransferase 3" evidence="2">
    <location>
        <begin position="8"/>
        <end position="342"/>
    </location>
</feature>
<name>A0A545UHH4_9GAMM</name>
<dbReference type="GO" id="GO:0016020">
    <property type="term" value="C:membrane"/>
    <property type="evidence" value="ECO:0007669"/>
    <property type="project" value="TreeGrafter"/>
</dbReference>
<evidence type="ECO:0000259" key="2">
    <source>
        <dbReference type="Pfam" id="PF01757"/>
    </source>
</evidence>
<feature type="transmembrane region" description="Helical" evidence="1">
    <location>
        <begin position="7"/>
        <end position="24"/>
    </location>
</feature>
<organism evidence="3 4">
    <name type="scientific">Aliikangiella coralliicola</name>
    <dbReference type="NCBI Taxonomy" id="2592383"/>
    <lineage>
        <taxon>Bacteria</taxon>
        <taxon>Pseudomonadati</taxon>
        <taxon>Pseudomonadota</taxon>
        <taxon>Gammaproteobacteria</taxon>
        <taxon>Oceanospirillales</taxon>
        <taxon>Pleioneaceae</taxon>
        <taxon>Aliikangiella</taxon>
    </lineage>
</organism>
<reference evidence="3 4" key="1">
    <citation type="submission" date="2019-07" db="EMBL/GenBank/DDBJ databases">
        <title>Draft genome for Aliikangiella sp. M105.</title>
        <authorList>
            <person name="Wang G."/>
        </authorList>
    </citation>
    <scope>NUCLEOTIDE SEQUENCE [LARGE SCALE GENOMIC DNA]</scope>
    <source>
        <strain evidence="3 4">M105</strain>
    </source>
</reference>
<gene>
    <name evidence="3" type="ORF">FLL46_05100</name>
</gene>
<dbReference type="PANTHER" id="PTHR23028">
    <property type="entry name" value="ACETYLTRANSFERASE"/>
    <property type="match status" value="1"/>
</dbReference>
<dbReference type="EMBL" id="VIKS01000003">
    <property type="protein sequence ID" value="TQV88915.1"/>
    <property type="molecule type" value="Genomic_DNA"/>
</dbReference>
<dbReference type="Proteomes" id="UP000315439">
    <property type="component" value="Unassembled WGS sequence"/>
</dbReference>
<accession>A0A545UHH4</accession>
<keyword evidence="1" id="KW-1133">Transmembrane helix</keyword>
<dbReference type="GO" id="GO:0000271">
    <property type="term" value="P:polysaccharide biosynthetic process"/>
    <property type="evidence" value="ECO:0007669"/>
    <property type="project" value="TreeGrafter"/>
</dbReference>
<dbReference type="GO" id="GO:0016747">
    <property type="term" value="F:acyltransferase activity, transferring groups other than amino-acyl groups"/>
    <property type="evidence" value="ECO:0007669"/>
    <property type="project" value="InterPro"/>
</dbReference>
<feature type="transmembrane region" description="Helical" evidence="1">
    <location>
        <begin position="30"/>
        <end position="49"/>
    </location>
</feature>
<keyword evidence="3" id="KW-0808">Transferase</keyword>
<dbReference type="InterPro" id="IPR050879">
    <property type="entry name" value="Acyltransferase_3"/>
</dbReference>
<feature type="transmembrane region" description="Helical" evidence="1">
    <location>
        <begin position="294"/>
        <end position="314"/>
    </location>
</feature>
<evidence type="ECO:0000256" key="1">
    <source>
        <dbReference type="SAM" id="Phobius"/>
    </source>
</evidence>
<dbReference type="OrthoDB" id="9767863at2"/>
<dbReference type="PANTHER" id="PTHR23028:SF53">
    <property type="entry name" value="ACYL_TRANSF_3 DOMAIN-CONTAINING PROTEIN"/>
    <property type="match status" value="1"/>
</dbReference>
<feature type="transmembrane region" description="Helical" evidence="1">
    <location>
        <begin position="195"/>
        <end position="215"/>
    </location>
</feature>
<keyword evidence="4" id="KW-1185">Reference proteome</keyword>
<dbReference type="AlphaFoldDB" id="A0A545UHH4"/>
<keyword evidence="1" id="KW-0472">Membrane</keyword>
<protein>
    <submittedName>
        <fullName evidence="3">Acyltransferase</fullName>
    </submittedName>
</protein>